<dbReference type="InterPro" id="IPR036691">
    <property type="entry name" value="Endo/exonu/phosph_ase_sf"/>
</dbReference>
<evidence type="ECO:0000259" key="2">
    <source>
        <dbReference type="Pfam" id="PF03372"/>
    </source>
</evidence>
<dbReference type="RefSeq" id="WP_054290733.1">
    <property type="nucleotide sequence ID" value="NZ_CP012752.1"/>
</dbReference>
<dbReference type="SUPFAM" id="SSF56219">
    <property type="entry name" value="DNase I-like"/>
    <property type="match status" value="1"/>
</dbReference>
<dbReference type="InterPro" id="IPR005135">
    <property type="entry name" value="Endo/exonuclease/phosphatase"/>
</dbReference>
<reference evidence="3 4" key="1">
    <citation type="submission" date="2015-07" db="EMBL/GenBank/DDBJ databases">
        <title>Genome sequencing of Kibdelosporangium phytohabitans.</title>
        <authorList>
            <person name="Qin S."/>
            <person name="Xing K."/>
        </authorList>
    </citation>
    <scope>NUCLEOTIDE SEQUENCE [LARGE SCALE GENOMIC DNA]</scope>
    <source>
        <strain evidence="3 4">KLBMP1111</strain>
    </source>
</reference>
<protein>
    <recommendedName>
        <fullName evidence="2">Endonuclease/exonuclease/phosphatase domain-containing protein</fullName>
    </recommendedName>
</protein>
<dbReference type="Gene3D" id="3.60.10.10">
    <property type="entry name" value="Endonuclease/exonuclease/phosphatase"/>
    <property type="match status" value="1"/>
</dbReference>
<dbReference type="Pfam" id="PF03372">
    <property type="entry name" value="Exo_endo_phos"/>
    <property type="match status" value="1"/>
</dbReference>
<keyword evidence="4" id="KW-1185">Reference proteome</keyword>
<evidence type="ECO:0000313" key="3">
    <source>
        <dbReference type="EMBL" id="ALG08827.1"/>
    </source>
</evidence>
<dbReference type="OrthoDB" id="3357160at2"/>
<feature type="domain" description="Endonuclease/exonuclease/phosphatase" evidence="2">
    <location>
        <begin position="47"/>
        <end position="236"/>
    </location>
</feature>
<dbReference type="AlphaFoldDB" id="A0A0N9I2X3"/>
<dbReference type="KEGG" id="kphy:AOZ06_19605"/>
<dbReference type="EMBL" id="CP012752">
    <property type="protein sequence ID" value="ALG08827.1"/>
    <property type="molecule type" value="Genomic_DNA"/>
</dbReference>
<feature type="signal peptide" evidence="1">
    <location>
        <begin position="1"/>
        <end position="22"/>
    </location>
</feature>
<evidence type="ECO:0000256" key="1">
    <source>
        <dbReference type="SAM" id="SignalP"/>
    </source>
</evidence>
<name>A0A0N9I2X3_9PSEU</name>
<proteinExistence type="predicted"/>
<dbReference type="Proteomes" id="UP000063699">
    <property type="component" value="Chromosome"/>
</dbReference>
<dbReference type="GO" id="GO:0003824">
    <property type="term" value="F:catalytic activity"/>
    <property type="evidence" value="ECO:0007669"/>
    <property type="project" value="InterPro"/>
</dbReference>
<sequence length="246" mass="25776">MKVRLVLAVACALLATAPAASATTTEVKILQVNICNSGLAGCYTGKAVDHAVSVIASARPQVLSVNESCVSDIEPLHKAMGPSAVAFVAARRPDGSPVLCTNGEQYGNIVMVLAELAGPVTATGLYATQDTSTEHRAWACLPAGKIGACTTHLSARSGSTALAQCKELMAKVVDHPRPAVVAGDMNLRYRGWPDVQSCNPPGFYRKGDGGLQHVFVSSDLKFVRGTRIDMNGTTDHPGWMVTVKMG</sequence>
<keyword evidence="1" id="KW-0732">Signal</keyword>
<organism evidence="3 4">
    <name type="scientific">Kibdelosporangium phytohabitans</name>
    <dbReference type="NCBI Taxonomy" id="860235"/>
    <lineage>
        <taxon>Bacteria</taxon>
        <taxon>Bacillati</taxon>
        <taxon>Actinomycetota</taxon>
        <taxon>Actinomycetes</taxon>
        <taxon>Pseudonocardiales</taxon>
        <taxon>Pseudonocardiaceae</taxon>
        <taxon>Kibdelosporangium</taxon>
    </lineage>
</organism>
<gene>
    <name evidence="3" type="ORF">AOZ06_19605</name>
</gene>
<feature type="chain" id="PRO_5006035790" description="Endonuclease/exonuclease/phosphatase domain-containing protein" evidence="1">
    <location>
        <begin position="23"/>
        <end position="246"/>
    </location>
</feature>
<evidence type="ECO:0000313" key="4">
    <source>
        <dbReference type="Proteomes" id="UP000063699"/>
    </source>
</evidence>
<accession>A0A0N9I2X3</accession>